<feature type="compositionally biased region" description="Gly residues" evidence="1">
    <location>
        <begin position="41"/>
        <end position="54"/>
    </location>
</feature>
<name>A0AAP0IVJ2_9MAGN</name>
<proteinExistence type="predicted"/>
<protein>
    <submittedName>
        <fullName evidence="2">Uncharacterized protein</fullName>
    </submittedName>
</protein>
<gene>
    <name evidence="2" type="ORF">Syun_019827</name>
</gene>
<feature type="compositionally biased region" description="Basic and acidic residues" evidence="1">
    <location>
        <begin position="1"/>
        <end position="27"/>
    </location>
</feature>
<reference evidence="2 3" key="1">
    <citation type="submission" date="2024-01" db="EMBL/GenBank/DDBJ databases">
        <title>Genome assemblies of Stephania.</title>
        <authorList>
            <person name="Yang L."/>
        </authorList>
    </citation>
    <scope>NUCLEOTIDE SEQUENCE [LARGE SCALE GENOMIC DNA]</scope>
    <source>
        <strain evidence="2">YNDBR</strain>
        <tissue evidence="2">Leaf</tissue>
    </source>
</reference>
<keyword evidence="3" id="KW-1185">Reference proteome</keyword>
<dbReference type="AlphaFoldDB" id="A0AAP0IVJ2"/>
<dbReference type="Proteomes" id="UP001420932">
    <property type="component" value="Unassembled WGS sequence"/>
</dbReference>
<evidence type="ECO:0000256" key="1">
    <source>
        <dbReference type="SAM" id="MobiDB-lite"/>
    </source>
</evidence>
<feature type="region of interest" description="Disordered" evidence="1">
    <location>
        <begin position="1"/>
        <end position="93"/>
    </location>
</feature>
<organism evidence="2 3">
    <name type="scientific">Stephania yunnanensis</name>
    <dbReference type="NCBI Taxonomy" id="152371"/>
    <lineage>
        <taxon>Eukaryota</taxon>
        <taxon>Viridiplantae</taxon>
        <taxon>Streptophyta</taxon>
        <taxon>Embryophyta</taxon>
        <taxon>Tracheophyta</taxon>
        <taxon>Spermatophyta</taxon>
        <taxon>Magnoliopsida</taxon>
        <taxon>Ranunculales</taxon>
        <taxon>Menispermaceae</taxon>
        <taxon>Menispermoideae</taxon>
        <taxon>Cissampelideae</taxon>
        <taxon>Stephania</taxon>
    </lineage>
</organism>
<evidence type="ECO:0000313" key="2">
    <source>
        <dbReference type="EMBL" id="KAK9122210.1"/>
    </source>
</evidence>
<feature type="compositionally biased region" description="Basic residues" evidence="1">
    <location>
        <begin position="29"/>
        <end position="40"/>
    </location>
</feature>
<sequence>MTRPTPREPTRPIGREKGGDGARETGRSMRTKYRFSRRRGPCGGGRSGGTLGEGGGEDEAGKRTREWDWEEGEEGVEEEEGSDGGDLELEGRA</sequence>
<feature type="compositionally biased region" description="Acidic residues" evidence="1">
    <location>
        <begin position="68"/>
        <end position="93"/>
    </location>
</feature>
<dbReference type="EMBL" id="JBBNAF010000008">
    <property type="protein sequence ID" value="KAK9122210.1"/>
    <property type="molecule type" value="Genomic_DNA"/>
</dbReference>
<comment type="caution">
    <text evidence="2">The sequence shown here is derived from an EMBL/GenBank/DDBJ whole genome shotgun (WGS) entry which is preliminary data.</text>
</comment>
<evidence type="ECO:0000313" key="3">
    <source>
        <dbReference type="Proteomes" id="UP001420932"/>
    </source>
</evidence>
<accession>A0AAP0IVJ2</accession>